<evidence type="ECO:0000313" key="4">
    <source>
        <dbReference type="Proteomes" id="UP000622797"/>
    </source>
</evidence>
<comment type="caution">
    <text evidence="3">The sequence shown here is derived from an EMBL/GenBank/DDBJ whole genome shotgun (WGS) entry which is preliminary data.</text>
</comment>
<organism evidence="3 4">
    <name type="scientific">Fusarium sarcochroum</name>
    <dbReference type="NCBI Taxonomy" id="1208366"/>
    <lineage>
        <taxon>Eukaryota</taxon>
        <taxon>Fungi</taxon>
        <taxon>Dikarya</taxon>
        <taxon>Ascomycota</taxon>
        <taxon>Pezizomycotina</taxon>
        <taxon>Sordariomycetes</taxon>
        <taxon>Hypocreomycetidae</taxon>
        <taxon>Hypocreales</taxon>
        <taxon>Nectriaceae</taxon>
        <taxon>Fusarium</taxon>
        <taxon>Fusarium lateritium species complex</taxon>
    </lineage>
</organism>
<feature type="compositionally biased region" description="Polar residues" evidence="2">
    <location>
        <begin position="60"/>
        <end position="89"/>
    </location>
</feature>
<feature type="compositionally biased region" description="Polar residues" evidence="2">
    <location>
        <begin position="183"/>
        <end position="192"/>
    </location>
</feature>
<gene>
    <name evidence="3" type="ORF">FSARC_10658</name>
</gene>
<dbReference type="SUPFAM" id="SSF54160">
    <property type="entry name" value="Chromo domain-like"/>
    <property type="match status" value="2"/>
</dbReference>
<reference evidence="3" key="1">
    <citation type="journal article" date="2020" name="BMC Genomics">
        <title>Correction to: Identification and distribution of gene clusters required for synthesis of sphingolipid metabolism inhibitors in diverse species of the filamentous fungus Fusarium.</title>
        <authorList>
            <person name="Kim H.S."/>
            <person name="Lohmar J.M."/>
            <person name="Busman M."/>
            <person name="Brown D.W."/>
            <person name="Naumann T.A."/>
            <person name="Divon H.H."/>
            <person name="Lysoe E."/>
            <person name="Uhlig S."/>
            <person name="Proctor R.H."/>
        </authorList>
    </citation>
    <scope>NUCLEOTIDE SEQUENCE</scope>
    <source>
        <strain evidence="3">NRRL 20472</strain>
    </source>
</reference>
<evidence type="ECO:0000313" key="3">
    <source>
        <dbReference type="EMBL" id="KAF4959671.1"/>
    </source>
</evidence>
<feature type="compositionally biased region" description="Low complexity" evidence="2">
    <location>
        <begin position="123"/>
        <end position="142"/>
    </location>
</feature>
<sequence>MDVIRNLFSSPRKQPAQWLAPPPPTSNMSPPSKTYSKKDIRRASRGSDRYSLPEGRSPRSRLSNVSSITAAQDTTGDISYTQQQETTITMPPPRRKRTSTGTGASTPVANSSPALRRSSGITSSAARVKSSPRVRSSPPVRSSPRRRSSPILGSSPANRSLALPTIPKPAVNNAPPMRVMQTARASRTSLTKKNTEPKQVEEEAAVEQEQGETRAVLKRIKDFRWNDETNQHKLLIEWEDGEDTWEDEETLHADARKKLIAFWRSKRERPNHSEFYQAFAIRRLDKNKSKGLVEWVGYEQSTWEPVENIDKHLVDAYLERANGKTKAKTKAQPKAKAKPRAKAKAPTNGRTLGRSRVTKR</sequence>
<dbReference type="OrthoDB" id="433924at2759"/>
<dbReference type="Gene3D" id="2.40.50.40">
    <property type="match status" value="1"/>
</dbReference>
<evidence type="ECO:0008006" key="5">
    <source>
        <dbReference type="Google" id="ProtNLM"/>
    </source>
</evidence>
<keyword evidence="4" id="KW-1185">Reference proteome</keyword>
<feature type="compositionally biased region" description="Basic and acidic residues" evidence="2">
    <location>
        <begin position="36"/>
        <end position="48"/>
    </location>
</feature>
<feature type="compositionally biased region" description="Basic residues" evidence="2">
    <location>
        <begin position="323"/>
        <end position="343"/>
    </location>
</feature>
<feature type="region of interest" description="Disordered" evidence="2">
    <location>
        <begin position="1"/>
        <end position="212"/>
    </location>
</feature>
<dbReference type="CDD" id="cd00024">
    <property type="entry name" value="CD_CSD"/>
    <property type="match status" value="1"/>
</dbReference>
<proteinExistence type="predicted"/>
<comment type="subunit">
    <text evidence="1">Component of the NuA4 histone acetyltransferase complex.</text>
</comment>
<accession>A0A8H4X3J6</accession>
<dbReference type="InterPro" id="IPR016197">
    <property type="entry name" value="Chromo-like_dom_sf"/>
</dbReference>
<feature type="region of interest" description="Disordered" evidence="2">
    <location>
        <begin position="321"/>
        <end position="360"/>
    </location>
</feature>
<dbReference type="Proteomes" id="UP000622797">
    <property type="component" value="Unassembled WGS sequence"/>
</dbReference>
<dbReference type="EMBL" id="JABEXW010000656">
    <property type="protein sequence ID" value="KAF4959671.1"/>
    <property type="molecule type" value="Genomic_DNA"/>
</dbReference>
<reference evidence="3" key="2">
    <citation type="submission" date="2020-05" db="EMBL/GenBank/DDBJ databases">
        <authorList>
            <person name="Kim H.-S."/>
            <person name="Proctor R.H."/>
            <person name="Brown D.W."/>
        </authorList>
    </citation>
    <scope>NUCLEOTIDE SEQUENCE</scope>
    <source>
        <strain evidence="3">NRRL 20472</strain>
    </source>
</reference>
<protein>
    <recommendedName>
        <fullName evidence="5">Chromo domain-containing protein</fullName>
    </recommendedName>
</protein>
<evidence type="ECO:0000256" key="2">
    <source>
        <dbReference type="SAM" id="MobiDB-lite"/>
    </source>
</evidence>
<evidence type="ECO:0000256" key="1">
    <source>
        <dbReference type="ARBA" id="ARBA00011353"/>
    </source>
</evidence>
<dbReference type="AlphaFoldDB" id="A0A8H4X3J6"/>
<feature type="compositionally biased region" description="Polar residues" evidence="2">
    <location>
        <begin position="99"/>
        <end position="113"/>
    </location>
</feature>
<name>A0A8H4X3J6_9HYPO</name>